<reference evidence="2" key="1">
    <citation type="submission" date="2014-03" db="EMBL/GenBank/DDBJ databases">
        <title>Draft Genome Sequence of Mycobacterium cosmeticum DSM 44829.</title>
        <authorList>
            <person name="Croce O."/>
            <person name="Robert C."/>
            <person name="Raoult D."/>
            <person name="Drancourt M."/>
        </authorList>
    </citation>
    <scope>NUCLEOTIDE SEQUENCE [LARGE SCALE GENOMIC DNA]</scope>
    <source>
        <strain evidence="2">DSM 44829</strain>
    </source>
</reference>
<dbReference type="SUPFAM" id="SSF50969">
    <property type="entry name" value="YVTN repeat-like/Quinoprotein amine dehydrogenase"/>
    <property type="match status" value="1"/>
</dbReference>
<dbReference type="STRING" id="258533.BN977_01156"/>
<dbReference type="PROSITE" id="PS51257">
    <property type="entry name" value="PROKAR_LIPOPROTEIN"/>
    <property type="match status" value="1"/>
</dbReference>
<dbReference type="NCBIfam" id="NF038015">
    <property type="entry name" value="AztD"/>
    <property type="match status" value="1"/>
</dbReference>
<sequence length="411" mass="42535">MSTPMRVLAALSVSLIAAGCGKPDGDTAATSPQPAAPSTSVKPTEQASPTPRLALSYDGGVLVLDAETLRQVADIPLDGFVRLNSAANGRHVLVSQSDGFAVLDLGTWTDRHGDHGHHYTAPPKLTDIRFGGAEPGHVVAHDDMLTLFSDGTGAVDVVDPAKLLKGDTAVRSTTVTTPHHGVAVARADGTTVVSVGDEETRSGAVILDGTGVPVATNESCPGLHGEAAAAGGVLTFGCQDGILVVRGNDIRKVASPDPYGRIGNQAGSDASPVVLGDYKTDPDAELERPRRFTLTDTATGALRVVPIDASYSFRSLDRGPKGEAVILGTDGHLHVFDPVTAQRTAHIPVIGAWMEPDVWQSPMPNLHIQDGIAYVSDPAAQRLVAVNLADGKTVAQTQLAHPTVELTGVAG</sequence>
<keyword evidence="3" id="KW-1185">Reference proteome</keyword>
<reference evidence="2" key="2">
    <citation type="submission" date="2014-03" db="EMBL/GenBank/DDBJ databases">
        <authorList>
            <person name="Urmite Genomes"/>
        </authorList>
    </citation>
    <scope>NUCLEOTIDE SEQUENCE</scope>
    <source>
        <strain evidence="2">DSM 44829</strain>
    </source>
</reference>
<evidence type="ECO:0008006" key="4">
    <source>
        <dbReference type="Google" id="ProtNLM"/>
    </source>
</evidence>
<comment type="caution">
    <text evidence="2">The sequence shown here is derived from an EMBL/GenBank/DDBJ whole genome shotgun (WGS) entry which is preliminary data.</text>
</comment>
<evidence type="ECO:0000313" key="3">
    <source>
        <dbReference type="Proteomes" id="UP000028870"/>
    </source>
</evidence>
<organism evidence="2 3">
    <name type="scientific">Mycolicibacterium cosmeticum</name>
    <dbReference type="NCBI Taxonomy" id="258533"/>
    <lineage>
        <taxon>Bacteria</taxon>
        <taxon>Bacillati</taxon>
        <taxon>Actinomycetota</taxon>
        <taxon>Actinomycetes</taxon>
        <taxon>Mycobacteriales</taxon>
        <taxon>Mycobacteriaceae</taxon>
        <taxon>Mycolicibacterium</taxon>
    </lineage>
</organism>
<dbReference type="eggNOG" id="COG3391">
    <property type="taxonomic scope" value="Bacteria"/>
</dbReference>
<dbReference type="EMBL" id="CCBB010000001">
    <property type="protein sequence ID" value="CDO06369.1"/>
    <property type="molecule type" value="Genomic_DNA"/>
</dbReference>
<dbReference type="InterPro" id="IPR047697">
    <property type="entry name" value="AztD-like"/>
</dbReference>
<dbReference type="AlphaFoldDB" id="W9AKW8"/>
<feature type="compositionally biased region" description="Low complexity" evidence="1">
    <location>
        <begin position="27"/>
        <end position="40"/>
    </location>
</feature>
<evidence type="ECO:0000313" key="2">
    <source>
        <dbReference type="EMBL" id="CDO06369.1"/>
    </source>
</evidence>
<dbReference type="InterPro" id="IPR011044">
    <property type="entry name" value="Quino_amine_DH_bsu"/>
</dbReference>
<dbReference type="RefSeq" id="WP_036396663.1">
    <property type="nucleotide sequence ID" value="NZ_CCBB010000001.1"/>
</dbReference>
<dbReference type="Proteomes" id="UP000028870">
    <property type="component" value="Unassembled WGS sequence"/>
</dbReference>
<feature type="region of interest" description="Disordered" evidence="1">
    <location>
        <begin position="24"/>
        <end position="51"/>
    </location>
</feature>
<protein>
    <recommendedName>
        <fullName evidence="4">Secreted protein</fullName>
    </recommendedName>
</protein>
<proteinExistence type="predicted"/>
<gene>
    <name evidence="2" type="ORF">BN977_01156</name>
</gene>
<dbReference type="OrthoDB" id="3250815at2"/>
<evidence type="ECO:0000256" key="1">
    <source>
        <dbReference type="SAM" id="MobiDB-lite"/>
    </source>
</evidence>
<accession>W9AKW8</accession>
<name>W9AKW8_MYCCO</name>